<evidence type="ECO:0000256" key="2">
    <source>
        <dbReference type="ARBA" id="ARBA00023315"/>
    </source>
</evidence>
<dbReference type="PANTHER" id="PTHR43584">
    <property type="entry name" value="NUCLEOTIDYL TRANSFERASE"/>
    <property type="match status" value="1"/>
</dbReference>
<dbReference type="NCBIfam" id="TIGR03991">
    <property type="entry name" value="alt_bact_glmU"/>
    <property type="match status" value="1"/>
</dbReference>
<dbReference type="PANTHER" id="PTHR43584:SF9">
    <property type="entry name" value="TRANSFERASE HEXAPEPTIDE REPEAT CONTAINING PROTEIN"/>
    <property type="match status" value="1"/>
</dbReference>
<dbReference type="Pfam" id="PF13562">
    <property type="entry name" value="NTP_transf_4"/>
    <property type="match status" value="1"/>
</dbReference>
<dbReference type="EC" id="2.3.1.157" evidence="3"/>
<dbReference type="InterPro" id="IPR011004">
    <property type="entry name" value="Trimer_LpxA-like_sf"/>
</dbReference>
<dbReference type="Gene3D" id="2.160.10.10">
    <property type="entry name" value="Hexapeptide repeat proteins"/>
    <property type="match status" value="1"/>
</dbReference>
<dbReference type="Proteomes" id="UP000320672">
    <property type="component" value="Chromosome"/>
</dbReference>
<dbReference type="InterPro" id="IPR050065">
    <property type="entry name" value="GlmU-like"/>
</dbReference>
<dbReference type="CDD" id="cd05635">
    <property type="entry name" value="LbH_unknown"/>
    <property type="match status" value="1"/>
</dbReference>
<gene>
    <name evidence="3" type="primary">glmU_2</name>
    <name evidence="3" type="ORF">FF011L_24350</name>
</gene>
<keyword evidence="1 3" id="KW-0808">Transferase</keyword>
<sequence length="427" mass="47049">MVFAMRILCFEDAATAKLAPIVTGRPAYAINCASYHLLDWLQRLERVVLGSVRPHLHTIQSLDYGLSTANSELSGKPLLLVNARMVPSKANYQALKSLLDRPTGCRIEDSQGIVAAVLPEGWKPCDPEHEAPVGQVHFDETIMAAAAGQPLLDQSELSAKFSLFEWPHEVVAWHMKLMPENMEIRIAEDDYTQLQDGLFVADDAVLGEYAIIDSSDGPILLDRNVKVGPFCYLSGPVYAGPGTRIIEHSALKDGVALGHTVKIGGEVEASVIESYSNKQHHGFLGHSYLGSWINLGAGTCNSDLKNTYGKINIEYPGERVATDMQFMGCIMGDYAKTAINTGIFTGKIIGVGSMLYGFVTSHVPSFVNYARLFGQMAEIPPDVMINTQARMFSRRSVEQRDCDMQLIRDMFRLTAEEREQSDDLSLL</sequence>
<keyword evidence="4" id="KW-1185">Reference proteome</keyword>
<keyword evidence="2 3" id="KW-0012">Acyltransferase</keyword>
<organism evidence="3 4">
    <name type="scientific">Roseimaritima multifibrata</name>
    <dbReference type="NCBI Taxonomy" id="1930274"/>
    <lineage>
        <taxon>Bacteria</taxon>
        <taxon>Pseudomonadati</taxon>
        <taxon>Planctomycetota</taxon>
        <taxon>Planctomycetia</taxon>
        <taxon>Pirellulales</taxon>
        <taxon>Pirellulaceae</taxon>
        <taxon>Roseimaritima</taxon>
    </lineage>
</organism>
<accession>A0A517MFJ9</accession>
<dbReference type="KEGG" id="rml:FF011L_24350"/>
<dbReference type="AlphaFoldDB" id="A0A517MFJ9"/>
<dbReference type="EMBL" id="CP036262">
    <property type="protein sequence ID" value="QDS93662.1"/>
    <property type="molecule type" value="Genomic_DNA"/>
</dbReference>
<name>A0A517MFJ9_9BACT</name>
<evidence type="ECO:0000256" key="1">
    <source>
        <dbReference type="ARBA" id="ARBA00022679"/>
    </source>
</evidence>
<dbReference type="GO" id="GO:0016779">
    <property type="term" value="F:nucleotidyltransferase activity"/>
    <property type="evidence" value="ECO:0007669"/>
    <property type="project" value="UniProtKB-ARBA"/>
</dbReference>
<evidence type="ECO:0000313" key="4">
    <source>
        <dbReference type="Proteomes" id="UP000320672"/>
    </source>
</evidence>
<evidence type="ECO:0000313" key="3">
    <source>
        <dbReference type="EMBL" id="QDS93662.1"/>
    </source>
</evidence>
<dbReference type="SUPFAM" id="SSF51161">
    <property type="entry name" value="Trimeric LpxA-like enzymes"/>
    <property type="match status" value="1"/>
</dbReference>
<dbReference type="InterPro" id="IPR023917">
    <property type="entry name" value="Bifunctiontional_GlmU_bac-type"/>
</dbReference>
<protein>
    <submittedName>
        <fullName evidence="3">Bifunctional protein GlmU</fullName>
        <ecNumber evidence="3">2.3.1.157</ecNumber>
    </submittedName>
</protein>
<reference evidence="3 4" key="1">
    <citation type="submission" date="2019-02" db="EMBL/GenBank/DDBJ databases">
        <title>Deep-cultivation of Planctomycetes and their phenomic and genomic characterization uncovers novel biology.</title>
        <authorList>
            <person name="Wiegand S."/>
            <person name="Jogler M."/>
            <person name="Boedeker C."/>
            <person name="Pinto D."/>
            <person name="Vollmers J."/>
            <person name="Rivas-Marin E."/>
            <person name="Kohn T."/>
            <person name="Peeters S.H."/>
            <person name="Heuer A."/>
            <person name="Rast P."/>
            <person name="Oberbeckmann S."/>
            <person name="Bunk B."/>
            <person name="Jeske O."/>
            <person name="Meyerdierks A."/>
            <person name="Storesund J.E."/>
            <person name="Kallscheuer N."/>
            <person name="Luecker S."/>
            <person name="Lage O.M."/>
            <person name="Pohl T."/>
            <person name="Merkel B.J."/>
            <person name="Hornburger P."/>
            <person name="Mueller R.-W."/>
            <person name="Bruemmer F."/>
            <person name="Labrenz M."/>
            <person name="Spormann A.M."/>
            <person name="Op den Camp H."/>
            <person name="Overmann J."/>
            <person name="Amann R."/>
            <person name="Jetten M.S.M."/>
            <person name="Mascher T."/>
            <person name="Medema M.H."/>
            <person name="Devos D.P."/>
            <person name="Kaster A.-K."/>
            <person name="Ovreas L."/>
            <person name="Rohde M."/>
            <person name="Galperin M.Y."/>
            <person name="Jogler C."/>
        </authorList>
    </citation>
    <scope>NUCLEOTIDE SEQUENCE [LARGE SCALE GENOMIC DNA]</scope>
    <source>
        <strain evidence="3 4">FF011L</strain>
    </source>
</reference>
<dbReference type="GO" id="GO:0019134">
    <property type="term" value="F:glucosamine-1-phosphate N-acetyltransferase activity"/>
    <property type="evidence" value="ECO:0007669"/>
    <property type="project" value="UniProtKB-EC"/>
</dbReference>
<proteinExistence type="predicted"/>